<proteinExistence type="predicted"/>
<dbReference type="AlphaFoldDB" id="A0A6P2CUF6"/>
<sequence>MNPSAGSVEPTRAPIEASDADMKAACEWAMSYARKRARGSSEVEELLVDAATDALMWARKNCKDASTFVPLAKAATRRWFGRALHRLKLRRANRPQFGELTAGTDRARATKPTRPTLIEELPEDLAFIARLYTIDAYSIREIALLTGKSHSTVHIALHKAAELLAGGRERPIRKAGTKCLSAG</sequence>
<dbReference type="GO" id="GO:0003677">
    <property type="term" value="F:DNA binding"/>
    <property type="evidence" value="ECO:0007669"/>
    <property type="project" value="InterPro"/>
</dbReference>
<dbReference type="SUPFAM" id="SSF88659">
    <property type="entry name" value="Sigma3 and sigma4 domains of RNA polymerase sigma factors"/>
    <property type="match status" value="1"/>
</dbReference>
<name>A0A6P2CUF6_9BACT</name>
<evidence type="ECO:0000313" key="3">
    <source>
        <dbReference type="Proteomes" id="UP000464178"/>
    </source>
</evidence>
<dbReference type="GO" id="GO:0016987">
    <property type="term" value="F:sigma factor activity"/>
    <property type="evidence" value="ECO:0007669"/>
    <property type="project" value="InterPro"/>
</dbReference>
<dbReference type="RefSeq" id="WP_162665901.1">
    <property type="nucleotide sequence ID" value="NZ_LR593886.1"/>
</dbReference>
<dbReference type="Pfam" id="PF08281">
    <property type="entry name" value="Sigma70_r4_2"/>
    <property type="match status" value="1"/>
</dbReference>
<dbReference type="InterPro" id="IPR013324">
    <property type="entry name" value="RNA_pol_sigma_r3/r4-like"/>
</dbReference>
<feature type="domain" description="RNA polymerase sigma factor 70 region 4 type 2" evidence="1">
    <location>
        <begin position="116"/>
        <end position="161"/>
    </location>
</feature>
<organism evidence="2 3">
    <name type="scientific">Gemmata massiliana</name>
    <dbReference type="NCBI Taxonomy" id="1210884"/>
    <lineage>
        <taxon>Bacteria</taxon>
        <taxon>Pseudomonadati</taxon>
        <taxon>Planctomycetota</taxon>
        <taxon>Planctomycetia</taxon>
        <taxon>Gemmatales</taxon>
        <taxon>Gemmataceae</taxon>
        <taxon>Gemmata</taxon>
    </lineage>
</organism>
<dbReference type="GO" id="GO:0006352">
    <property type="term" value="P:DNA-templated transcription initiation"/>
    <property type="evidence" value="ECO:0007669"/>
    <property type="project" value="InterPro"/>
</dbReference>
<accession>A0A6P2CUF6</accession>
<reference evidence="2 3" key="1">
    <citation type="submission" date="2019-05" db="EMBL/GenBank/DDBJ databases">
        <authorList>
            <consortium name="Science for Life Laboratories"/>
        </authorList>
    </citation>
    <scope>NUCLEOTIDE SEQUENCE [LARGE SCALE GENOMIC DNA]</scope>
    <source>
        <strain evidence="2">Soil9</strain>
    </source>
</reference>
<dbReference type="Proteomes" id="UP000464178">
    <property type="component" value="Chromosome"/>
</dbReference>
<dbReference type="KEGG" id="gms:SOIL9_68940"/>
<dbReference type="Gene3D" id="1.10.10.10">
    <property type="entry name" value="Winged helix-like DNA-binding domain superfamily/Winged helix DNA-binding domain"/>
    <property type="match status" value="1"/>
</dbReference>
<evidence type="ECO:0000313" key="2">
    <source>
        <dbReference type="EMBL" id="VTR90820.1"/>
    </source>
</evidence>
<protein>
    <submittedName>
        <fullName evidence="2">Rna polymerase subunit sigma-24:: Sigma70_r4_2</fullName>
    </submittedName>
</protein>
<dbReference type="InterPro" id="IPR036388">
    <property type="entry name" value="WH-like_DNA-bd_sf"/>
</dbReference>
<dbReference type="EMBL" id="LR593886">
    <property type="protein sequence ID" value="VTR90820.1"/>
    <property type="molecule type" value="Genomic_DNA"/>
</dbReference>
<dbReference type="InterPro" id="IPR013249">
    <property type="entry name" value="RNA_pol_sigma70_r4_t2"/>
</dbReference>
<keyword evidence="3" id="KW-1185">Reference proteome</keyword>
<gene>
    <name evidence="2" type="ORF">SOIL9_68940</name>
</gene>
<evidence type="ECO:0000259" key="1">
    <source>
        <dbReference type="Pfam" id="PF08281"/>
    </source>
</evidence>